<keyword evidence="2" id="KW-1133">Transmembrane helix</keyword>
<evidence type="ECO:0000313" key="4">
    <source>
        <dbReference type="EMBL" id="HFM99818.1"/>
    </source>
</evidence>
<dbReference type="CDD" id="cd18710">
    <property type="entry name" value="PIN_VapC-like"/>
    <property type="match status" value="1"/>
</dbReference>
<gene>
    <name evidence="4" type="ORF">ENR64_19110</name>
</gene>
<evidence type="ECO:0000256" key="2">
    <source>
        <dbReference type="SAM" id="Phobius"/>
    </source>
</evidence>
<protein>
    <recommendedName>
        <fullName evidence="3">PIN domain-containing protein</fullName>
    </recommendedName>
</protein>
<proteinExistence type="predicted"/>
<feature type="region of interest" description="Disordered" evidence="1">
    <location>
        <begin position="171"/>
        <end position="236"/>
    </location>
</feature>
<dbReference type="InterPro" id="IPR049931">
    <property type="entry name" value="PIN_VapC-like"/>
</dbReference>
<evidence type="ECO:0000259" key="3">
    <source>
        <dbReference type="Pfam" id="PF13638"/>
    </source>
</evidence>
<feature type="compositionally biased region" description="Basic residues" evidence="1">
    <location>
        <begin position="223"/>
        <end position="234"/>
    </location>
</feature>
<keyword evidence="2" id="KW-0472">Membrane</keyword>
<accession>A0A7C3PIG1</accession>
<evidence type="ECO:0000256" key="1">
    <source>
        <dbReference type="SAM" id="MobiDB-lite"/>
    </source>
</evidence>
<organism evidence="4">
    <name type="scientific">Oscillatoriales cyanobacterium SpSt-418</name>
    <dbReference type="NCBI Taxonomy" id="2282169"/>
    <lineage>
        <taxon>Bacteria</taxon>
        <taxon>Bacillati</taxon>
        <taxon>Cyanobacteriota</taxon>
        <taxon>Cyanophyceae</taxon>
        <taxon>Oscillatoriophycideae</taxon>
        <taxon>Oscillatoriales</taxon>
    </lineage>
</organism>
<name>A0A7C3PIG1_9CYAN</name>
<reference evidence="4" key="1">
    <citation type="journal article" date="2020" name="mSystems">
        <title>Genome- and Community-Level Interaction Insights into Carbon Utilization and Element Cycling Functions of Hydrothermarchaeota in Hydrothermal Sediment.</title>
        <authorList>
            <person name="Zhou Z."/>
            <person name="Liu Y."/>
            <person name="Xu W."/>
            <person name="Pan J."/>
            <person name="Luo Z.H."/>
            <person name="Li M."/>
        </authorList>
    </citation>
    <scope>NUCLEOTIDE SEQUENCE [LARGE SCALE GENOMIC DNA]</scope>
    <source>
        <strain evidence="4">SpSt-418</strain>
    </source>
</reference>
<feature type="compositionally biased region" description="Low complexity" evidence="1">
    <location>
        <begin position="178"/>
        <end position="222"/>
    </location>
</feature>
<dbReference type="EMBL" id="DSRU01000275">
    <property type="protein sequence ID" value="HFM99818.1"/>
    <property type="molecule type" value="Genomic_DNA"/>
</dbReference>
<dbReference type="InterPro" id="IPR002716">
    <property type="entry name" value="PIN_dom"/>
</dbReference>
<comment type="caution">
    <text evidence="4">The sequence shown here is derived from an EMBL/GenBank/DDBJ whole genome shotgun (WGS) entry which is preliminary data.</text>
</comment>
<keyword evidence="2" id="KW-0812">Transmembrane</keyword>
<feature type="domain" description="PIN" evidence="3">
    <location>
        <begin position="35"/>
        <end position="137"/>
    </location>
</feature>
<dbReference type="Pfam" id="PF13638">
    <property type="entry name" value="PIN_4"/>
    <property type="match status" value="1"/>
</dbReference>
<sequence length="285" mass="31597">MSSVLPPILLLFDSSALLSGKTREWQLFGRVGGCFVPRVVLQELDFLRDRATDSAVESTAREFGRFFPESGWRQTSSIASHPSLKPAEGHTLSNRARVSLAVAQTSYGLARNHPDSLVVLVSNDQSLLQKVRMLDIHNLCGIPQPVFMMWMRTQRRPPAVTQQLQVMRTMSDSAMPVGASSRGRASTAARSPMTSRTTTASRSTSARGGTSTMNTAKSSSAKSSKRTPQRRTPRRSISLGQIVSQFVTLIVLVTLGLAAWRIIDPIRFNKFWDQLPISQQRTQRR</sequence>
<feature type="transmembrane region" description="Helical" evidence="2">
    <location>
        <begin position="242"/>
        <end position="263"/>
    </location>
</feature>
<dbReference type="AlphaFoldDB" id="A0A7C3PIG1"/>